<feature type="transmembrane region" description="Helical" evidence="1">
    <location>
        <begin position="30"/>
        <end position="50"/>
    </location>
</feature>
<keyword evidence="3" id="KW-1185">Reference proteome</keyword>
<evidence type="ECO:0000313" key="3">
    <source>
        <dbReference type="Proteomes" id="UP000030302"/>
    </source>
</evidence>
<reference evidence="3" key="1">
    <citation type="journal article" date="2014" name="Soil Biol. Biochem.">
        <title>Structure and function of bacterial communities in ageing soils: Insights from the Mendocino ecological staircase.</title>
        <authorList>
            <person name="Uroz S."/>
            <person name="Tech J.J."/>
            <person name="Sawaya N.A."/>
            <person name="Frey-Klett P."/>
            <person name="Leveau J.H.J."/>
        </authorList>
    </citation>
    <scope>NUCLEOTIDE SEQUENCE [LARGE SCALE GENOMIC DNA]</scope>
    <source>
        <strain evidence="3">Cal35</strain>
    </source>
</reference>
<gene>
    <name evidence="2" type="ORF">LT85_4272</name>
</gene>
<evidence type="ECO:0000313" key="2">
    <source>
        <dbReference type="EMBL" id="AIY43430.1"/>
    </source>
</evidence>
<evidence type="ECO:0000256" key="1">
    <source>
        <dbReference type="SAM" id="Phobius"/>
    </source>
</evidence>
<proteinExistence type="predicted"/>
<keyword evidence="1" id="KW-0472">Membrane</keyword>
<keyword evidence="1" id="KW-0812">Transmembrane</keyword>
<dbReference type="Proteomes" id="UP000030302">
    <property type="component" value="Chromosome"/>
</dbReference>
<dbReference type="EMBL" id="CP009962">
    <property type="protein sequence ID" value="AIY43430.1"/>
    <property type="molecule type" value="Genomic_DNA"/>
</dbReference>
<dbReference type="AlphaFoldDB" id="A0A0A1FI94"/>
<accession>A0A0A1FI94</accession>
<name>A0A0A1FI94_9BURK</name>
<dbReference type="KEGG" id="care:LT85_4272"/>
<dbReference type="HOGENOM" id="CLU_2952425_0_0_4"/>
<sequence>MNKLHQVTSIEPSLACSVIFNIAKQKLTRLSSLVFFVGIAFSLGTAQRLLSASRFLFSA</sequence>
<keyword evidence="1" id="KW-1133">Transmembrane helix</keyword>
<organism evidence="2 3">
    <name type="scientific">Collimonas arenae</name>
    <dbReference type="NCBI Taxonomy" id="279058"/>
    <lineage>
        <taxon>Bacteria</taxon>
        <taxon>Pseudomonadati</taxon>
        <taxon>Pseudomonadota</taxon>
        <taxon>Betaproteobacteria</taxon>
        <taxon>Burkholderiales</taxon>
        <taxon>Oxalobacteraceae</taxon>
        <taxon>Collimonas</taxon>
    </lineage>
</organism>
<dbReference type="RefSeq" id="WP_156117608.1">
    <property type="nucleotide sequence ID" value="NZ_CP009962.1"/>
</dbReference>
<protein>
    <submittedName>
        <fullName evidence="2">Uncharacterized protein</fullName>
    </submittedName>
</protein>